<name>A0A143PIA0_LUTPR</name>
<dbReference type="AlphaFoldDB" id="A0A143PIA0"/>
<evidence type="ECO:0000313" key="2">
    <source>
        <dbReference type="Proteomes" id="UP000076079"/>
    </source>
</evidence>
<evidence type="ECO:0000313" key="1">
    <source>
        <dbReference type="EMBL" id="AMY08277.1"/>
    </source>
</evidence>
<proteinExistence type="predicted"/>
<dbReference type="Proteomes" id="UP000076079">
    <property type="component" value="Chromosome"/>
</dbReference>
<reference evidence="2" key="2">
    <citation type="submission" date="2016-04" db="EMBL/GenBank/DDBJ databases">
        <title>First Complete Genome Sequence of a Subdivision 6 Acidobacterium.</title>
        <authorList>
            <person name="Huang S."/>
            <person name="Vieira S."/>
            <person name="Bunk B."/>
            <person name="Riedel T."/>
            <person name="Sproeer C."/>
            <person name="Overmann J."/>
        </authorList>
    </citation>
    <scope>NUCLEOTIDE SEQUENCE [LARGE SCALE GENOMIC DNA]</scope>
    <source>
        <strain evidence="2">DSM 100886 HEG_-6_39</strain>
    </source>
</reference>
<accession>A0A143PIA0</accession>
<keyword evidence="2" id="KW-1185">Reference proteome</keyword>
<dbReference type="STRING" id="1855912.LuPra_01471"/>
<gene>
    <name evidence="1" type="ORF">LuPra_01471</name>
</gene>
<dbReference type="KEGG" id="abac:LuPra_01471"/>
<organism evidence="1 2">
    <name type="scientific">Luteitalea pratensis</name>
    <dbReference type="NCBI Taxonomy" id="1855912"/>
    <lineage>
        <taxon>Bacteria</taxon>
        <taxon>Pseudomonadati</taxon>
        <taxon>Acidobacteriota</taxon>
        <taxon>Vicinamibacteria</taxon>
        <taxon>Vicinamibacterales</taxon>
        <taxon>Vicinamibacteraceae</taxon>
        <taxon>Luteitalea</taxon>
    </lineage>
</organism>
<sequence>MHHKQPFPHDHCAGARRVVRVHPRVRAVSFFQDIATPRRDVTVSR</sequence>
<dbReference type="EMBL" id="CP015136">
    <property type="protein sequence ID" value="AMY08277.1"/>
    <property type="molecule type" value="Genomic_DNA"/>
</dbReference>
<protein>
    <submittedName>
        <fullName evidence="1">Uncharacterized protein</fullName>
    </submittedName>
</protein>
<reference evidence="1 2" key="1">
    <citation type="journal article" date="2016" name="Genome Announc.">
        <title>First Complete Genome Sequence of a Subdivision 6 Acidobacterium Strain.</title>
        <authorList>
            <person name="Huang S."/>
            <person name="Vieira S."/>
            <person name="Bunk B."/>
            <person name="Riedel T."/>
            <person name="Sproer C."/>
            <person name="Overmann J."/>
        </authorList>
    </citation>
    <scope>NUCLEOTIDE SEQUENCE [LARGE SCALE GENOMIC DNA]</scope>
    <source>
        <strain evidence="2">DSM 100886 HEG_-6_39</strain>
    </source>
</reference>